<dbReference type="NCBIfam" id="TIGR04131">
    <property type="entry name" value="Bac_Flav_CTERM"/>
    <property type="match status" value="1"/>
</dbReference>
<proteinExistence type="predicted"/>
<accession>A0A9D7S8I6</accession>
<dbReference type="AlphaFoldDB" id="A0A9D7S8I6"/>
<reference evidence="1 2" key="1">
    <citation type="submission" date="2020-10" db="EMBL/GenBank/DDBJ databases">
        <title>Connecting structure to function with the recovery of over 1000 high-quality activated sludge metagenome-assembled genomes encoding full-length rRNA genes using long-read sequencing.</title>
        <authorList>
            <person name="Singleton C.M."/>
            <person name="Petriglieri F."/>
            <person name="Kristensen J.M."/>
            <person name="Kirkegaard R.H."/>
            <person name="Michaelsen T.Y."/>
            <person name="Andersen M.H."/>
            <person name="Karst S.M."/>
            <person name="Dueholm M.S."/>
            <person name="Nielsen P.H."/>
            <person name="Albertsen M."/>
        </authorList>
    </citation>
    <scope>NUCLEOTIDE SEQUENCE [LARGE SCALE GENOMIC DNA]</scope>
    <source>
        <strain evidence="1">Ribe_18-Q3-R11-54_BAT3C.373</strain>
    </source>
</reference>
<sequence>MSVQDKYYVGSLQRGPNNVIYIADVGKSSLSCILSPDKSGFSCNFVENYFKTSTIGINTLGLQNDEYNYGIIKSIKASNFLGNDTSLCIPFVLELVSPNECTIWSDGTFSSKLVANSDGVYFASYRQCDQLITDTIVIRINENLPKFLPKDTILCEGESILLSSPLDSTIWSNGTISKSLLLTASGVYWAEIKSSCGIIRDSINVKFNPKPELDLGENIQICPNNYDTIWSISPYTIWHDGSIGKYYVTNKEELVIGTIINQCGESSDTVLVSFFSNTFLNLGNDTVICEGSFLNLTSNSDNTIWFDNSIGRIKQIYSAGTYWASQNSICGLQTDTIRIDELKTFPLPYLPKDTILCQGIKLTLSIPLVNEIWNNNFINMITIQTSGKYWYNFKDICNDFNDTIQIYYDSIPNSFPSNKLVLCENEKFYFRTGYSNTEWSDGSIGPEIYFNKSGIIEYHISNTCGIFKSSLELEFKKDLDSYIPNVFSPNGDQVNDVFPGTHITEDFELEIYDRWGSQLFKSNNTQWKGTFKSQDVPPGVYAYIIKSKICNQNIKYGNVTLVR</sequence>
<evidence type="ECO:0000313" key="1">
    <source>
        <dbReference type="EMBL" id="MBK9716734.1"/>
    </source>
</evidence>
<protein>
    <submittedName>
        <fullName evidence="1">Gliding motility-associated C-terminal domain-containing protein</fullName>
    </submittedName>
</protein>
<name>A0A9D7S8I6_9BACT</name>
<comment type="caution">
    <text evidence="1">The sequence shown here is derived from an EMBL/GenBank/DDBJ whole genome shotgun (WGS) entry which is preliminary data.</text>
</comment>
<dbReference type="EMBL" id="JADKFW010000004">
    <property type="protein sequence ID" value="MBK9716734.1"/>
    <property type="molecule type" value="Genomic_DNA"/>
</dbReference>
<gene>
    <name evidence="1" type="ORF">IPO85_04315</name>
</gene>
<evidence type="ECO:0000313" key="2">
    <source>
        <dbReference type="Proteomes" id="UP000808349"/>
    </source>
</evidence>
<dbReference type="InterPro" id="IPR026341">
    <property type="entry name" value="T9SS_type_B"/>
</dbReference>
<organism evidence="1 2">
    <name type="scientific">Candidatus Defluviibacterium haderslevense</name>
    <dbReference type="NCBI Taxonomy" id="2981993"/>
    <lineage>
        <taxon>Bacteria</taxon>
        <taxon>Pseudomonadati</taxon>
        <taxon>Bacteroidota</taxon>
        <taxon>Saprospiria</taxon>
        <taxon>Saprospirales</taxon>
        <taxon>Saprospiraceae</taxon>
        <taxon>Candidatus Defluviibacterium</taxon>
    </lineage>
</organism>
<dbReference type="Proteomes" id="UP000808349">
    <property type="component" value="Unassembled WGS sequence"/>
</dbReference>
<dbReference type="Pfam" id="PF13585">
    <property type="entry name" value="CHU_C"/>
    <property type="match status" value="1"/>
</dbReference>